<comment type="similarity">
    <text evidence="2">Belongs to the UPF0014 family.</text>
</comment>
<feature type="transmembrane region" description="Helical" evidence="6">
    <location>
        <begin position="88"/>
        <end position="111"/>
    </location>
</feature>
<evidence type="ECO:0000256" key="1">
    <source>
        <dbReference type="ARBA" id="ARBA00004141"/>
    </source>
</evidence>
<dbReference type="GO" id="GO:0005886">
    <property type="term" value="C:plasma membrane"/>
    <property type="evidence" value="ECO:0007669"/>
    <property type="project" value="TreeGrafter"/>
</dbReference>
<dbReference type="Proteomes" id="UP000323257">
    <property type="component" value="Unassembled WGS sequence"/>
</dbReference>
<dbReference type="Pfam" id="PF03649">
    <property type="entry name" value="UPF0014"/>
    <property type="match status" value="1"/>
</dbReference>
<proteinExistence type="inferred from homology"/>
<keyword evidence="5 6" id="KW-0472">Membrane</keyword>
<evidence type="ECO:0000256" key="4">
    <source>
        <dbReference type="ARBA" id="ARBA00022989"/>
    </source>
</evidence>
<evidence type="ECO:0000256" key="6">
    <source>
        <dbReference type="SAM" id="Phobius"/>
    </source>
</evidence>
<reference evidence="7 8" key="1">
    <citation type="submission" date="2019-07" db="EMBL/GenBank/DDBJ databases">
        <title>Genomic Encyclopedia of Type Strains, Phase III (KMG-III): the genomes of soil and plant-associated and newly described type strains.</title>
        <authorList>
            <person name="Whitman W."/>
        </authorList>
    </citation>
    <scope>NUCLEOTIDE SEQUENCE [LARGE SCALE GENOMIC DNA]</scope>
    <source>
        <strain evidence="7 8">BL24</strain>
    </source>
</reference>
<keyword evidence="4 6" id="KW-1133">Transmembrane helix</keyword>
<dbReference type="OrthoDB" id="9791807at2"/>
<evidence type="ECO:0000256" key="5">
    <source>
        <dbReference type="ARBA" id="ARBA00023136"/>
    </source>
</evidence>
<feature type="transmembrane region" description="Helical" evidence="6">
    <location>
        <begin position="117"/>
        <end position="138"/>
    </location>
</feature>
<name>A0A5S5BT90_9BACL</name>
<evidence type="ECO:0000313" key="8">
    <source>
        <dbReference type="Proteomes" id="UP000323257"/>
    </source>
</evidence>
<feature type="transmembrane region" description="Helical" evidence="6">
    <location>
        <begin position="184"/>
        <end position="202"/>
    </location>
</feature>
<dbReference type="PANTHER" id="PTHR30028">
    <property type="entry name" value="UPF0014 INNER MEMBRANE PROTEIN YBBM-RELATED"/>
    <property type="match status" value="1"/>
</dbReference>
<comment type="subcellular location">
    <subcellularLocation>
        <location evidence="1">Membrane</location>
        <topology evidence="1">Multi-pass membrane protein</topology>
    </subcellularLocation>
</comment>
<evidence type="ECO:0000256" key="3">
    <source>
        <dbReference type="ARBA" id="ARBA00022692"/>
    </source>
</evidence>
<dbReference type="PANTHER" id="PTHR30028:SF0">
    <property type="entry name" value="PROTEIN ALUMINUM SENSITIVE 3"/>
    <property type="match status" value="1"/>
</dbReference>
<dbReference type="RefSeq" id="WP_148932575.1">
    <property type="nucleotide sequence ID" value="NZ_VNHS01000012.1"/>
</dbReference>
<keyword evidence="3 6" id="KW-0812">Transmembrane</keyword>
<dbReference type="InterPro" id="IPR005226">
    <property type="entry name" value="UPF0014_fam"/>
</dbReference>
<feature type="transmembrane region" description="Helical" evidence="6">
    <location>
        <begin position="6"/>
        <end position="22"/>
    </location>
</feature>
<evidence type="ECO:0000313" key="7">
    <source>
        <dbReference type="EMBL" id="TYP70227.1"/>
    </source>
</evidence>
<feature type="transmembrane region" description="Helical" evidence="6">
    <location>
        <begin position="34"/>
        <end position="53"/>
    </location>
</feature>
<dbReference type="AlphaFoldDB" id="A0A5S5BT90"/>
<gene>
    <name evidence="7" type="ORF">BCM02_112207</name>
</gene>
<feature type="transmembrane region" description="Helical" evidence="6">
    <location>
        <begin position="214"/>
        <end position="240"/>
    </location>
</feature>
<dbReference type="EMBL" id="VNHS01000012">
    <property type="protein sequence ID" value="TYP70227.1"/>
    <property type="molecule type" value="Genomic_DNA"/>
</dbReference>
<protein>
    <submittedName>
        <fullName evidence="7">Putative ABC transport system permease protein</fullName>
    </submittedName>
</protein>
<keyword evidence="8" id="KW-1185">Reference proteome</keyword>
<comment type="caution">
    <text evidence="7">The sequence shown here is derived from an EMBL/GenBank/DDBJ whole genome shotgun (WGS) entry which is preliminary data.</text>
</comment>
<evidence type="ECO:0000256" key="2">
    <source>
        <dbReference type="ARBA" id="ARBA00005268"/>
    </source>
</evidence>
<organism evidence="7 8">
    <name type="scientific">Paenibacillus methanolicus</name>
    <dbReference type="NCBI Taxonomy" id="582686"/>
    <lineage>
        <taxon>Bacteria</taxon>
        <taxon>Bacillati</taxon>
        <taxon>Bacillota</taxon>
        <taxon>Bacilli</taxon>
        <taxon>Bacillales</taxon>
        <taxon>Paenibacillaceae</taxon>
        <taxon>Paenibacillus</taxon>
    </lineage>
</organism>
<feature type="transmembrane region" description="Helical" evidence="6">
    <location>
        <begin position="59"/>
        <end position="76"/>
    </location>
</feature>
<sequence length="253" mass="27134">MSNWALAATLVFVLVTMLLSIKRKLGLEKEIAVGTVRAALQLFLIGYVLHFVFDTRNPALIVVIIAGMITVAAFNAGKRADRIPGIRLRIGATLLVTESLTMGLLLSLRIIEATPQYIIPVSGIIIGSSMIVAGLFLSAMTRELEAARGEIEALLSLGATTRQALRHSARRAVRSSMIPTFDGMKTVGLVQLPGMMTGMIVAGAEPIEAVRYQILIMFVLSASAAITAILLGTVSARLWFTAEGMLRRTGKQA</sequence>
<accession>A0A5S5BT90</accession>